<evidence type="ECO:0000256" key="5">
    <source>
        <dbReference type="ARBA" id="ARBA00022989"/>
    </source>
</evidence>
<proteinExistence type="inferred from homology"/>
<dbReference type="EMBL" id="FPKU01000001">
    <property type="protein sequence ID" value="SFZ82937.1"/>
    <property type="molecule type" value="Genomic_DNA"/>
</dbReference>
<comment type="similarity">
    <text evidence="7">Belongs to the methyl-accepting chemotaxis (MCP) protein family.</text>
</comment>
<dbReference type="Pfam" id="PF02743">
    <property type="entry name" value="dCache_1"/>
    <property type="match status" value="1"/>
</dbReference>
<organism evidence="10 11">
    <name type="scientific">Devosia enhydra</name>
    <dbReference type="NCBI Taxonomy" id="665118"/>
    <lineage>
        <taxon>Bacteria</taxon>
        <taxon>Pseudomonadati</taxon>
        <taxon>Pseudomonadota</taxon>
        <taxon>Alphaproteobacteria</taxon>
        <taxon>Hyphomicrobiales</taxon>
        <taxon>Devosiaceae</taxon>
        <taxon>Devosia</taxon>
    </lineage>
</organism>
<dbReference type="SUPFAM" id="SSF58104">
    <property type="entry name" value="Methyl-accepting chemotaxis protein (MCP) signaling domain"/>
    <property type="match status" value="1"/>
</dbReference>
<dbReference type="Pfam" id="PF00015">
    <property type="entry name" value="MCPsignal"/>
    <property type="match status" value="1"/>
</dbReference>
<keyword evidence="3" id="KW-0145">Chemotaxis</keyword>
<name>A0A1K2HXD4_9HYPH</name>
<dbReference type="PRINTS" id="PR00260">
    <property type="entry name" value="CHEMTRNSDUCR"/>
</dbReference>
<comment type="subcellular location">
    <subcellularLocation>
        <location evidence="1">Cell membrane</location>
        <topology evidence="1">Multi-pass membrane protein</topology>
    </subcellularLocation>
</comment>
<dbReference type="STRING" id="665118.SAMN02983003_1360"/>
<evidence type="ECO:0000256" key="4">
    <source>
        <dbReference type="ARBA" id="ARBA00022692"/>
    </source>
</evidence>
<dbReference type="InterPro" id="IPR004089">
    <property type="entry name" value="MCPsignal_dom"/>
</dbReference>
<evidence type="ECO:0000313" key="11">
    <source>
        <dbReference type="Proteomes" id="UP000183447"/>
    </source>
</evidence>
<evidence type="ECO:0000256" key="1">
    <source>
        <dbReference type="ARBA" id="ARBA00004651"/>
    </source>
</evidence>
<dbReference type="PANTHER" id="PTHR43531:SF11">
    <property type="entry name" value="METHYL-ACCEPTING CHEMOTAXIS PROTEIN 3"/>
    <property type="match status" value="1"/>
</dbReference>
<evidence type="ECO:0000256" key="7">
    <source>
        <dbReference type="ARBA" id="ARBA00029447"/>
    </source>
</evidence>
<protein>
    <submittedName>
        <fullName evidence="10">Methyl-accepting chemotaxis protein (MCP) signalling domain-containing protein</fullName>
    </submittedName>
</protein>
<dbReference type="AlphaFoldDB" id="A0A1K2HXD4"/>
<sequence>MNSLQPISVEADSPMGMRDVIETINSDLGKFGGANRQVVMQTKLLALNAVIEAARAGDAGKSFAVVAHEVQRLAEQAAEIADKFQSTVHQRIALSRSLVDGLEGERLVDMAQALVQLIVRNLYERTADVRWWATDSALWQALGAPDGSALAHASERLGVIHRYYSVYSDLVLLDARGRVVANANPQYRPRLIGTDLAGSPWFEAALRSRSGDEYTVDEVRRSPQHDGRQVLVYAAAVRQGGGTHGAPLGVLGVYFDWQAQGQSVVETEACLNQVDRDKTTVMLIDGNGRIIASSDKEQMFRTFSLETRGRKRGSYIDASGRLVAFARTLGYQEYDGLGWSGVIVQSR</sequence>
<reference evidence="10 11" key="1">
    <citation type="submission" date="2016-11" db="EMBL/GenBank/DDBJ databases">
        <authorList>
            <person name="Jaros S."/>
            <person name="Januszkiewicz K."/>
            <person name="Wedrychowicz H."/>
        </authorList>
    </citation>
    <scope>NUCLEOTIDE SEQUENCE [LARGE SCALE GENOMIC DNA]</scope>
    <source>
        <strain evidence="10 11">ATCC 23634</strain>
    </source>
</reference>
<evidence type="ECO:0000256" key="2">
    <source>
        <dbReference type="ARBA" id="ARBA00022475"/>
    </source>
</evidence>
<feature type="domain" description="Methyl-accepting transducer" evidence="9">
    <location>
        <begin position="1"/>
        <end position="103"/>
    </location>
</feature>
<dbReference type="RefSeq" id="WP_280173918.1">
    <property type="nucleotide sequence ID" value="NZ_FPKU01000001.1"/>
</dbReference>
<keyword evidence="6" id="KW-0472">Membrane</keyword>
<evidence type="ECO:0000256" key="3">
    <source>
        <dbReference type="ARBA" id="ARBA00022500"/>
    </source>
</evidence>
<evidence type="ECO:0000256" key="6">
    <source>
        <dbReference type="ARBA" id="ARBA00023136"/>
    </source>
</evidence>
<dbReference type="InterPro" id="IPR004090">
    <property type="entry name" value="Chemotax_Me-accpt_rcpt"/>
</dbReference>
<dbReference type="Proteomes" id="UP000183447">
    <property type="component" value="Unassembled WGS sequence"/>
</dbReference>
<dbReference type="GO" id="GO:0005886">
    <property type="term" value="C:plasma membrane"/>
    <property type="evidence" value="ECO:0007669"/>
    <property type="project" value="UniProtKB-SubCell"/>
</dbReference>
<dbReference type="PROSITE" id="PS50111">
    <property type="entry name" value="CHEMOTAXIS_TRANSDUC_2"/>
    <property type="match status" value="1"/>
</dbReference>
<accession>A0A1K2HXD4</accession>
<dbReference type="PANTHER" id="PTHR43531">
    <property type="entry name" value="PROTEIN ICFG"/>
    <property type="match status" value="1"/>
</dbReference>
<keyword evidence="2" id="KW-1003">Cell membrane</keyword>
<keyword evidence="11" id="KW-1185">Reference proteome</keyword>
<dbReference type="GO" id="GO:0004888">
    <property type="term" value="F:transmembrane signaling receptor activity"/>
    <property type="evidence" value="ECO:0007669"/>
    <property type="project" value="InterPro"/>
</dbReference>
<dbReference type="Gene3D" id="3.30.450.20">
    <property type="entry name" value="PAS domain"/>
    <property type="match status" value="1"/>
</dbReference>
<dbReference type="Gene3D" id="1.10.287.950">
    <property type="entry name" value="Methyl-accepting chemotaxis protein"/>
    <property type="match status" value="1"/>
</dbReference>
<keyword evidence="8" id="KW-0807">Transducer</keyword>
<dbReference type="GO" id="GO:0006935">
    <property type="term" value="P:chemotaxis"/>
    <property type="evidence" value="ECO:0007669"/>
    <property type="project" value="UniProtKB-KW"/>
</dbReference>
<dbReference type="InterPro" id="IPR051310">
    <property type="entry name" value="MCP_chemotaxis"/>
</dbReference>
<dbReference type="GO" id="GO:0007165">
    <property type="term" value="P:signal transduction"/>
    <property type="evidence" value="ECO:0007669"/>
    <property type="project" value="UniProtKB-KW"/>
</dbReference>
<keyword evidence="4" id="KW-0812">Transmembrane</keyword>
<keyword evidence="5" id="KW-1133">Transmembrane helix</keyword>
<gene>
    <name evidence="10" type="ORF">SAMN02983003_1360</name>
</gene>
<evidence type="ECO:0000259" key="9">
    <source>
        <dbReference type="PROSITE" id="PS50111"/>
    </source>
</evidence>
<evidence type="ECO:0000256" key="8">
    <source>
        <dbReference type="PROSITE-ProRule" id="PRU00284"/>
    </source>
</evidence>
<evidence type="ECO:0000313" key="10">
    <source>
        <dbReference type="EMBL" id="SFZ82937.1"/>
    </source>
</evidence>
<dbReference type="InterPro" id="IPR033479">
    <property type="entry name" value="dCache_1"/>
</dbReference>